<keyword evidence="1" id="KW-0732">Signal</keyword>
<feature type="chain" id="PRO_5045302375" description="Oxidoreductase molybdopterin binding domain-containing protein" evidence="1">
    <location>
        <begin position="26"/>
        <end position="179"/>
    </location>
</feature>
<keyword evidence="3" id="KW-1185">Reference proteome</keyword>
<dbReference type="RefSeq" id="WP_263412022.1">
    <property type="nucleotide sequence ID" value="NZ_BAABBH010000001.1"/>
</dbReference>
<dbReference type="Gene3D" id="3.90.420.10">
    <property type="entry name" value="Oxidoreductase, molybdopterin-binding domain"/>
    <property type="match status" value="1"/>
</dbReference>
<evidence type="ECO:0000313" key="2">
    <source>
        <dbReference type="EMBL" id="MFN2976502.1"/>
    </source>
</evidence>
<evidence type="ECO:0000256" key="1">
    <source>
        <dbReference type="SAM" id="SignalP"/>
    </source>
</evidence>
<dbReference type="SUPFAM" id="SSF56524">
    <property type="entry name" value="Oxidoreductase molybdopterin-binding domain"/>
    <property type="match status" value="1"/>
</dbReference>
<dbReference type="EMBL" id="JBJYXY010000001">
    <property type="protein sequence ID" value="MFN2976502.1"/>
    <property type="molecule type" value="Genomic_DNA"/>
</dbReference>
<comment type="caution">
    <text evidence="2">The sequence shown here is derived from an EMBL/GenBank/DDBJ whole genome shotgun (WGS) entry which is preliminary data.</text>
</comment>
<proteinExistence type="predicted"/>
<organism evidence="2 3">
    <name type="scientific">Terriglobus aquaticus</name>
    <dbReference type="NCBI Taxonomy" id="940139"/>
    <lineage>
        <taxon>Bacteria</taxon>
        <taxon>Pseudomonadati</taxon>
        <taxon>Acidobacteriota</taxon>
        <taxon>Terriglobia</taxon>
        <taxon>Terriglobales</taxon>
        <taxon>Acidobacteriaceae</taxon>
        <taxon>Terriglobus</taxon>
    </lineage>
</organism>
<evidence type="ECO:0000313" key="3">
    <source>
        <dbReference type="Proteomes" id="UP001634747"/>
    </source>
</evidence>
<dbReference type="Proteomes" id="UP001634747">
    <property type="component" value="Unassembled WGS sequence"/>
</dbReference>
<reference evidence="2 3" key="1">
    <citation type="submission" date="2024-12" db="EMBL/GenBank/DDBJ databases">
        <authorList>
            <person name="Lee Y."/>
        </authorList>
    </citation>
    <scope>NUCLEOTIDE SEQUENCE [LARGE SCALE GENOMIC DNA]</scope>
    <source>
        <strain evidence="2 3">03SUJ4</strain>
    </source>
</reference>
<gene>
    <name evidence="2" type="ORF">ACK2TP_12075</name>
</gene>
<sequence length="179" mass="18716">MKRLLFALSAALLPAVCVTLLPAQMAHEGMKHEAGVPSKTLALTGLDGSTRTLSADDLKALPHVSVAVTNGHTHQQETYSGVPVKDLLALVASKPGAGPHVSPRTTVVIAGATDHFQVVLTMCDTDPGCRSGQAIVADAEDGKPLTADGAFKLILTEDKMPGRWTRNLDSLTEKNVGAM</sequence>
<accession>A0ABW9KLR0</accession>
<name>A0ABW9KLR0_9BACT</name>
<protein>
    <recommendedName>
        <fullName evidence="4">Oxidoreductase molybdopterin binding domain-containing protein</fullName>
    </recommendedName>
</protein>
<dbReference type="InterPro" id="IPR036374">
    <property type="entry name" value="OxRdtase_Mopterin-bd_sf"/>
</dbReference>
<evidence type="ECO:0008006" key="4">
    <source>
        <dbReference type="Google" id="ProtNLM"/>
    </source>
</evidence>
<feature type="signal peptide" evidence="1">
    <location>
        <begin position="1"/>
        <end position="25"/>
    </location>
</feature>